<dbReference type="Pfam" id="PF09960">
    <property type="entry name" value="DUF2194"/>
    <property type="match status" value="1"/>
</dbReference>
<dbReference type="GO" id="GO:0005975">
    <property type="term" value="P:carbohydrate metabolic process"/>
    <property type="evidence" value="ECO:0007669"/>
    <property type="project" value="InterPro"/>
</dbReference>
<evidence type="ECO:0000313" key="2">
    <source>
        <dbReference type="Proteomes" id="UP000269412"/>
    </source>
</evidence>
<dbReference type="Proteomes" id="UP000269412">
    <property type="component" value="Unassembled WGS sequence"/>
</dbReference>
<accession>A0A495ED82</accession>
<dbReference type="SUPFAM" id="SSF88713">
    <property type="entry name" value="Glycoside hydrolase/deacetylase"/>
    <property type="match status" value="1"/>
</dbReference>
<dbReference type="OrthoDB" id="9761886at2"/>
<sequence length="1334" mass="154379">MIQNIKFGLVILLLGLTIGCQRDIYRFTHEFSIPEKSKELPLVQFLVSKNEYSNAIESKNLYKALDYTKIPYKNLYVKDFNEVPKIAPTTRVLCIYETTPLNDKAIKSLINFVAKGGTLYVTKAIKDNRIAFLLGLNPDANWETNLTAQGYNLLSPIFPGKQGLKYNDDGLHLGFSGRNFSDNAQVLVSATNNNDYPVLLENKIGKGRVILFNSATLLNKSMRGFMFSSILKGLEGIPYPIANVATIFLDDFPAPTYNIYKEPIKSELNITVTDYVKDVWWPDMKKFASEQNMEYTAYVTFDYNAHVIPPFTFKEWDRNTVVKNGATQKLSAWIARDVLKSGHELGFHGYNHVSLLKSDWKNPKYIVTGLDAAEKKWKVLDFKNLPTSYVPPSNYIDSVGLAKLHEGMPSLKYMQSIYLGTKEEGGNREFDPEPYNDKFFDFPRISSGYVLEKTNTWAIESMYICTGIWTHFVHPDDVYQIPDASNAATSGHFSYRNKHKLNWYSKNGKKGMLDTFKDHIYEYKRDHPFSRFINATKASEKTMDWRYAYYRHSNFDGFYEVESNNARNKDKSNFWLMYVDNANIKLVEELLAGEEVEVKKTAMLDGFLFSIKTRNPSISVPDLFGKSGGVNKPDNLVVSEVNKAYELYLHNKKLMAPMADLVNRFVADGELKKATDLIEENFKTNPNASSDLWKEYATYMVWQKREKEIWVNLNKYYLRFKSKNTADISRKVHTIAGYPNNIVRKQWLTRQIEWKTKDANVLTEYVDYFNEPQDYKQIKKVLKRLVTIQPNSKNASLYINHLIDTKDKDLIDELLQLKSCEKEYEELASTIAWTFADNLRFDKALEWEKCAKGIDKETKDFWVLSSSDFERMKEKDFPYYIALLLANDTRKAVQELKNEESCSKELKHLSNKIAASFADYGNYKKALKWAECADNIAIKDKMSWLYETNNISMLKEVFNTYIAANTKDYEVRSFMATIMLYEGKIEESARIAFSIPSDKIDEKYKRALNKEVKDLELKEQLVIFRKYGDLLDPEIGKQVAKKMRQERGSSISFGSFSINDKLRLNALTNNLTYSTHSTKGDMHSFSFVQSTMYKLDGFRRRRSNVGHDLIGAEYRFTKKSSKKYKYALKGRAERDNFGEFFFQAGAELNYSKKDNFTAFQLDAFPVRSGPGYSLDIYRVQFNGYKEMVIGKKFVPIISLESNYYTDKENDHMLMGRLEYKFIKFNKFKLNPMIEGAGGIGSTDRRSGYPYWMAKERIYGGAGALVVLGSDKSKFNFSADFGFFLEKNEPTFQRYIGDMSYRITDFTKINLGYEFYTIKNFYSNVIQFGLIYNFK</sequence>
<dbReference type="Gene3D" id="3.40.50.880">
    <property type="match status" value="1"/>
</dbReference>
<dbReference type="PROSITE" id="PS51257">
    <property type="entry name" value="PROKAR_LIPOPROTEIN"/>
    <property type="match status" value="1"/>
</dbReference>
<organism evidence="1 2">
    <name type="scientific">Maribacter vaceletii</name>
    <dbReference type="NCBI Taxonomy" id="1206816"/>
    <lineage>
        <taxon>Bacteria</taxon>
        <taxon>Pseudomonadati</taxon>
        <taxon>Bacteroidota</taxon>
        <taxon>Flavobacteriia</taxon>
        <taxon>Flavobacteriales</taxon>
        <taxon>Flavobacteriaceae</taxon>
        <taxon>Maribacter</taxon>
    </lineage>
</organism>
<dbReference type="EMBL" id="RBIQ01000007">
    <property type="protein sequence ID" value="RKR14579.1"/>
    <property type="molecule type" value="Genomic_DNA"/>
</dbReference>
<dbReference type="RefSeq" id="WP_121063919.1">
    <property type="nucleotide sequence ID" value="NZ_RBIQ01000007.1"/>
</dbReference>
<proteinExistence type="predicted"/>
<dbReference type="InterPro" id="IPR029062">
    <property type="entry name" value="Class_I_gatase-like"/>
</dbReference>
<evidence type="ECO:0000313" key="1">
    <source>
        <dbReference type="EMBL" id="RKR14579.1"/>
    </source>
</evidence>
<evidence type="ECO:0008006" key="3">
    <source>
        <dbReference type="Google" id="ProtNLM"/>
    </source>
</evidence>
<keyword evidence="2" id="KW-1185">Reference proteome</keyword>
<dbReference type="SUPFAM" id="SSF52317">
    <property type="entry name" value="Class I glutamine amidotransferase-like"/>
    <property type="match status" value="1"/>
</dbReference>
<name>A0A495ED82_9FLAO</name>
<gene>
    <name evidence="1" type="ORF">CLV91_0657</name>
</gene>
<dbReference type="InterPro" id="IPR018695">
    <property type="entry name" value="DUF2194"/>
</dbReference>
<protein>
    <recommendedName>
        <fullName evidence="3">DUF2194 domain-containing protein</fullName>
    </recommendedName>
</protein>
<comment type="caution">
    <text evidence="1">The sequence shown here is derived from an EMBL/GenBank/DDBJ whole genome shotgun (WGS) entry which is preliminary data.</text>
</comment>
<reference evidence="1 2" key="1">
    <citation type="submission" date="2018-10" db="EMBL/GenBank/DDBJ databases">
        <title>Genomic Encyclopedia of Archaeal and Bacterial Type Strains, Phase II (KMG-II): from individual species to whole genera.</title>
        <authorList>
            <person name="Goeker M."/>
        </authorList>
    </citation>
    <scope>NUCLEOTIDE SEQUENCE [LARGE SCALE GENOMIC DNA]</scope>
    <source>
        <strain evidence="1 2">DSM 25230</strain>
    </source>
</reference>
<dbReference type="InterPro" id="IPR011330">
    <property type="entry name" value="Glyco_hydro/deAcase_b/a-brl"/>
</dbReference>